<feature type="transmembrane region" description="Helical" evidence="1">
    <location>
        <begin position="21"/>
        <end position="43"/>
    </location>
</feature>
<feature type="transmembrane region" description="Helical" evidence="1">
    <location>
        <begin position="153"/>
        <end position="173"/>
    </location>
</feature>
<keyword evidence="1" id="KW-0812">Transmembrane</keyword>
<feature type="transmembrane region" description="Helical" evidence="1">
    <location>
        <begin position="369"/>
        <end position="390"/>
    </location>
</feature>
<keyword evidence="4" id="KW-1185">Reference proteome</keyword>
<dbReference type="EMBL" id="BMYD01000001">
    <property type="protein sequence ID" value="GHA68842.1"/>
    <property type="molecule type" value="Genomic_DNA"/>
</dbReference>
<proteinExistence type="predicted"/>
<sequence length="421" mass="46556">MGTATVLQPISRNERIEAMDVLRGFALLGIFLMNIEAMVGPLMAGVMGTDPALRGADYTVDAVIHILVQGKFYTLFSLLFGMGFAVMMQRAEQADRPFRRLYLRRTLGLLVIGLLHSILIWSGDVLVSYALISLPLLLMFRRKSVRSLPRWSTALYLLPVGLMLLFGLMGSMMQASPDAAVEFQKGIEAQAAGTAATIEAQRLAFGGSDYFAAVAQRVEDTLTMMGYLLMFGWHVLGMFVLGAWFVRGGAIARPAEFPRLFGALRWVALPVGLALMLLSWWLEPTMAADRMDMRMSVAYGLHAVANLLMCLGYAAWVMRGLQSPATGRALAWLAPAGRMALTNYLMQSVIAMLVFSGYGLGYFEQLPRAWQPVFVIVVFALQVLLSHAWLARHRHGPMEHLWRAWTYGGQARTRVETAAAP</sequence>
<keyword evidence="1" id="KW-1133">Transmembrane helix</keyword>
<evidence type="ECO:0000313" key="3">
    <source>
        <dbReference type="EMBL" id="GHA68842.1"/>
    </source>
</evidence>
<keyword evidence="1" id="KW-0472">Membrane</keyword>
<reference evidence="3" key="2">
    <citation type="submission" date="2020-09" db="EMBL/GenBank/DDBJ databases">
        <authorList>
            <person name="Sun Q."/>
            <person name="Kim S."/>
        </authorList>
    </citation>
    <scope>NUCLEOTIDE SEQUENCE</scope>
    <source>
        <strain evidence="3">KCTC 23077</strain>
    </source>
</reference>
<evidence type="ECO:0000256" key="1">
    <source>
        <dbReference type="SAM" id="Phobius"/>
    </source>
</evidence>
<dbReference type="PANTHER" id="PTHR30590:SF2">
    <property type="entry name" value="INNER MEMBRANE PROTEIN"/>
    <property type="match status" value="1"/>
</dbReference>
<feature type="transmembrane region" description="Helical" evidence="1">
    <location>
        <begin position="224"/>
        <end position="246"/>
    </location>
</feature>
<evidence type="ECO:0000259" key="2">
    <source>
        <dbReference type="Pfam" id="PF04235"/>
    </source>
</evidence>
<dbReference type="PANTHER" id="PTHR30590">
    <property type="entry name" value="INNER MEMBRANE PROTEIN"/>
    <property type="match status" value="1"/>
</dbReference>
<dbReference type="AlphaFoldDB" id="A0A918W5P6"/>
<reference evidence="3" key="1">
    <citation type="journal article" date="2014" name="Int. J. Syst. Evol. Microbiol.">
        <title>Complete genome sequence of Corynebacterium casei LMG S-19264T (=DSM 44701T), isolated from a smear-ripened cheese.</title>
        <authorList>
            <consortium name="US DOE Joint Genome Institute (JGI-PGF)"/>
            <person name="Walter F."/>
            <person name="Albersmeier A."/>
            <person name="Kalinowski J."/>
            <person name="Ruckert C."/>
        </authorList>
    </citation>
    <scope>NUCLEOTIDE SEQUENCE</scope>
    <source>
        <strain evidence="3">KCTC 23077</strain>
    </source>
</reference>
<dbReference type="Proteomes" id="UP000646426">
    <property type="component" value="Unassembled WGS sequence"/>
</dbReference>
<feature type="transmembrane region" description="Helical" evidence="1">
    <location>
        <begin position="63"/>
        <end position="89"/>
    </location>
</feature>
<dbReference type="InterPro" id="IPR007349">
    <property type="entry name" value="DUF418"/>
</dbReference>
<dbReference type="InterPro" id="IPR052529">
    <property type="entry name" value="Bact_Transport_Assoc"/>
</dbReference>
<evidence type="ECO:0000313" key="4">
    <source>
        <dbReference type="Proteomes" id="UP000646426"/>
    </source>
</evidence>
<protein>
    <submittedName>
        <fullName evidence="3">Transporter</fullName>
    </submittedName>
</protein>
<feature type="domain" description="DUF418" evidence="2">
    <location>
        <begin position="246"/>
        <end position="408"/>
    </location>
</feature>
<dbReference type="RefSeq" id="WP_189452258.1">
    <property type="nucleotide sequence ID" value="NZ_BMYD01000001.1"/>
</dbReference>
<name>A0A918W5P6_9GAMM</name>
<gene>
    <name evidence="3" type="primary">yxaH</name>
    <name evidence="3" type="ORF">GCM10007067_00890</name>
</gene>
<accession>A0A918W5P6</accession>
<feature type="transmembrane region" description="Helical" evidence="1">
    <location>
        <begin position="101"/>
        <end position="119"/>
    </location>
</feature>
<feature type="transmembrane region" description="Helical" evidence="1">
    <location>
        <begin position="266"/>
        <end position="282"/>
    </location>
</feature>
<organism evidence="3 4">
    <name type="scientific">Cognatilysobacter bugurensis</name>
    <dbReference type="NCBI Taxonomy" id="543356"/>
    <lineage>
        <taxon>Bacteria</taxon>
        <taxon>Pseudomonadati</taxon>
        <taxon>Pseudomonadota</taxon>
        <taxon>Gammaproteobacteria</taxon>
        <taxon>Lysobacterales</taxon>
        <taxon>Lysobacteraceae</taxon>
        <taxon>Cognatilysobacter</taxon>
    </lineage>
</organism>
<comment type="caution">
    <text evidence="3">The sequence shown here is derived from an EMBL/GenBank/DDBJ whole genome shotgun (WGS) entry which is preliminary data.</text>
</comment>
<feature type="transmembrane region" description="Helical" evidence="1">
    <location>
        <begin position="339"/>
        <end position="363"/>
    </location>
</feature>
<dbReference type="Pfam" id="PF04235">
    <property type="entry name" value="DUF418"/>
    <property type="match status" value="1"/>
</dbReference>
<feature type="transmembrane region" description="Helical" evidence="1">
    <location>
        <begin position="297"/>
        <end position="318"/>
    </location>
</feature>